<evidence type="ECO:0000313" key="4">
    <source>
        <dbReference type="Proteomes" id="UP000198660"/>
    </source>
</evidence>
<comment type="catalytic activity">
    <reaction evidence="1">
        <text>an N-(ADP-alpha-D-ribosyl)-thymidine in DNA + H2O = a thymidine in DNA + ADP-D-ribose</text>
        <dbReference type="Rhea" id="RHEA:71655"/>
        <dbReference type="Rhea" id="RHEA-COMP:13556"/>
        <dbReference type="Rhea" id="RHEA-COMP:18051"/>
        <dbReference type="ChEBI" id="CHEBI:15377"/>
        <dbReference type="ChEBI" id="CHEBI:57967"/>
        <dbReference type="ChEBI" id="CHEBI:137386"/>
        <dbReference type="ChEBI" id="CHEBI:191199"/>
    </reaction>
    <physiologicalReaction direction="left-to-right" evidence="1">
        <dbReference type="Rhea" id="RHEA:71656"/>
    </physiologicalReaction>
</comment>
<evidence type="ECO:0000259" key="2">
    <source>
        <dbReference type="PROSITE" id="PS51154"/>
    </source>
</evidence>
<dbReference type="SMART" id="SM00506">
    <property type="entry name" value="A1pp"/>
    <property type="match status" value="1"/>
</dbReference>
<gene>
    <name evidence="3" type="ORF">SAMN05444972_1144</name>
</gene>
<proteinExistence type="predicted"/>
<dbReference type="PROSITE" id="PS51154">
    <property type="entry name" value="MACRO"/>
    <property type="match status" value="1"/>
</dbReference>
<dbReference type="PANTHER" id="PTHR12521">
    <property type="entry name" value="PROTEIN C6ORF130"/>
    <property type="match status" value="1"/>
</dbReference>
<dbReference type="InterPro" id="IPR002589">
    <property type="entry name" value="Macro_dom"/>
</dbReference>
<name>A0A1I6U6R7_9BACL</name>
<organism evidence="3 4">
    <name type="scientific">Marininema halotolerans</name>
    <dbReference type="NCBI Taxonomy" id="1155944"/>
    <lineage>
        <taxon>Bacteria</taxon>
        <taxon>Bacillati</taxon>
        <taxon>Bacillota</taxon>
        <taxon>Bacilli</taxon>
        <taxon>Bacillales</taxon>
        <taxon>Thermoactinomycetaceae</taxon>
        <taxon>Marininema</taxon>
    </lineage>
</organism>
<dbReference type="InterPro" id="IPR050892">
    <property type="entry name" value="ADP-ribose_metab_enzymes"/>
</dbReference>
<dbReference type="OrthoDB" id="9780211at2"/>
<accession>A0A1I6U6R7</accession>
<dbReference type="Pfam" id="PF01661">
    <property type="entry name" value="Macro"/>
    <property type="match status" value="1"/>
</dbReference>
<keyword evidence="4" id="KW-1185">Reference proteome</keyword>
<evidence type="ECO:0000256" key="1">
    <source>
        <dbReference type="ARBA" id="ARBA00035885"/>
    </source>
</evidence>
<dbReference type="Proteomes" id="UP000198660">
    <property type="component" value="Unassembled WGS sequence"/>
</dbReference>
<dbReference type="InterPro" id="IPR043472">
    <property type="entry name" value="Macro_dom-like"/>
</dbReference>
<reference evidence="4" key="1">
    <citation type="submission" date="2016-10" db="EMBL/GenBank/DDBJ databases">
        <authorList>
            <person name="Varghese N."/>
            <person name="Submissions S."/>
        </authorList>
    </citation>
    <scope>NUCLEOTIDE SEQUENCE [LARGE SCALE GENOMIC DNA]</scope>
    <source>
        <strain evidence="4">DSM 45789</strain>
    </source>
</reference>
<dbReference type="EMBL" id="FPAA01000014">
    <property type="protein sequence ID" value="SFS97048.1"/>
    <property type="molecule type" value="Genomic_DNA"/>
</dbReference>
<dbReference type="GO" id="GO:0140291">
    <property type="term" value="P:peptidyl-glutamate ADP-deribosylation"/>
    <property type="evidence" value="ECO:0007669"/>
    <property type="project" value="TreeGrafter"/>
</dbReference>
<dbReference type="AlphaFoldDB" id="A0A1I6U6R7"/>
<dbReference type="SUPFAM" id="SSF52949">
    <property type="entry name" value="Macro domain-like"/>
    <property type="match status" value="1"/>
</dbReference>
<protein>
    <submittedName>
        <fullName evidence="3">O-acetyl-ADP-ribose deacetylase (Regulator of RNase III), contains Macro domain</fullName>
    </submittedName>
</protein>
<dbReference type="Gene3D" id="3.40.220.10">
    <property type="entry name" value="Leucine Aminopeptidase, subunit E, domain 1"/>
    <property type="match status" value="1"/>
</dbReference>
<dbReference type="RefSeq" id="WP_091838971.1">
    <property type="nucleotide sequence ID" value="NZ_FPAA01000014.1"/>
</dbReference>
<evidence type="ECO:0000313" key="3">
    <source>
        <dbReference type="EMBL" id="SFS97048.1"/>
    </source>
</evidence>
<feature type="domain" description="Macro" evidence="2">
    <location>
        <begin position="1"/>
        <end position="160"/>
    </location>
</feature>
<sequence>MVTIHNIPISQSRTEAIVNPINCTGRLEVGPMLQLREAFPMNFIAYRRACRLRRIQLGEMYVVPLLSEDREPDYIINFPIKKNRRPPRLADIQQGLTSLVHTCHEWNIRSITLPAIGTEPGGPPWSDIEEAIMQAFLHSPELDVYLIPPAEHHPTPDPVQ</sequence>
<dbReference type="PANTHER" id="PTHR12521:SF0">
    <property type="entry name" value="ADP-RIBOSE GLYCOHYDROLASE OARD1"/>
    <property type="match status" value="1"/>
</dbReference>